<proteinExistence type="predicted"/>
<sequence>MKIHQKLAQGNLNFSKNWVQWIGRISTSMQTIDLIAGIPNIKNAVRQSKRQVFLRKKKEEPGWVGSAGETTPALIRQFEG</sequence>
<dbReference type="EMBL" id="UINC01043982">
    <property type="protein sequence ID" value="SVB48790.1"/>
    <property type="molecule type" value="Genomic_DNA"/>
</dbReference>
<accession>A0A382EDQ5</accession>
<organism evidence="1">
    <name type="scientific">marine metagenome</name>
    <dbReference type="NCBI Taxonomy" id="408172"/>
    <lineage>
        <taxon>unclassified sequences</taxon>
        <taxon>metagenomes</taxon>
        <taxon>ecological metagenomes</taxon>
    </lineage>
</organism>
<evidence type="ECO:0000313" key="1">
    <source>
        <dbReference type="EMBL" id="SVB48790.1"/>
    </source>
</evidence>
<gene>
    <name evidence="1" type="ORF">METZ01_LOCUS201644</name>
</gene>
<name>A0A382EDQ5_9ZZZZ</name>
<dbReference type="AlphaFoldDB" id="A0A382EDQ5"/>
<reference evidence="1" key="1">
    <citation type="submission" date="2018-05" db="EMBL/GenBank/DDBJ databases">
        <authorList>
            <person name="Lanie J.A."/>
            <person name="Ng W.-L."/>
            <person name="Kazmierczak K.M."/>
            <person name="Andrzejewski T.M."/>
            <person name="Davidsen T.M."/>
            <person name="Wayne K.J."/>
            <person name="Tettelin H."/>
            <person name="Glass J.I."/>
            <person name="Rusch D."/>
            <person name="Podicherti R."/>
            <person name="Tsui H.-C.T."/>
            <person name="Winkler M.E."/>
        </authorList>
    </citation>
    <scope>NUCLEOTIDE SEQUENCE</scope>
</reference>
<protein>
    <submittedName>
        <fullName evidence="1">Uncharacterized protein</fullName>
    </submittedName>
</protein>